<keyword evidence="1" id="KW-0456">Lyase</keyword>
<dbReference type="KEGG" id="kim:G3T16_07880"/>
<dbReference type="RefSeq" id="WP_163494567.1">
    <property type="nucleotide sequence ID" value="NZ_CP048711.1"/>
</dbReference>
<proteinExistence type="predicted"/>
<dbReference type="EMBL" id="CP048711">
    <property type="protein sequence ID" value="QIB65328.1"/>
    <property type="molecule type" value="Genomic_DNA"/>
</dbReference>
<dbReference type="InterPro" id="IPR004260">
    <property type="entry name" value="Pyr-dimer_DNA_glycosylase"/>
</dbReference>
<dbReference type="AlphaFoldDB" id="A0A6C0U092"/>
<dbReference type="GO" id="GO:0016829">
    <property type="term" value="F:lyase activity"/>
    <property type="evidence" value="ECO:0007669"/>
    <property type="project" value="UniProtKB-KW"/>
</dbReference>
<evidence type="ECO:0000313" key="2">
    <source>
        <dbReference type="Proteomes" id="UP000477680"/>
    </source>
</evidence>
<dbReference type="Proteomes" id="UP000477680">
    <property type="component" value="Chromosome"/>
</dbReference>
<reference evidence="1 2" key="1">
    <citation type="submission" date="2020-02" db="EMBL/GenBank/DDBJ databases">
        <title>Genome sequencing for Kineobactrum sp. M2.</title>
        <authorList>
            <person name="Park S.-J."/>
        </authorList>
    </citation>
    <scope>NUCLEOTIDE SEQUENCE [LARGE SCALE GENOMIC DNA]</scope>
    <source>
        <strain evidence="1 2">M2</strain>
    </source>
</reference>
<sequence length="142" mass="16289">MRLWSLHPKYLDPQGLVALWREALLAQAVLCGQTRGYRNHPQLERFKNHSAPIAAISHYLKGVHEESRVREYSFDKSKIQPARKAVSLPVTTGQMAYEWTHLLAKLKARSPALYRKWQGLDVPDAHGIFTVCTGEVESWERP</sequence>
<keyword evidence="2" id="KW-1185">Reference proteome</keyword>
<evidence type="ECO:0000313" key="1">
    <source>
        <dbReference type="EMBL" id="QIB65328.1"/>
    </source>
</evidence>
<dbReference type="Pfam" id="PF03013">
    <property type="entry name" value="Pyr_excise"/>
    <property type="match status" value="1"/>
</dbReference>
<accession>A0A6C0U092</accession>
<name>A0A6C0U092_9GAMM</name>
<protein>
    <submittedName>
        <fullName evidence="1">DNA lyase</fullName>
    </submittedName>
</protein>
<organism evidence="1 2">
    <name type="scientific">Kineobactrum salinum</name>
    <dbReference type="NCBI Taxonomy" id="2708301"/>
    <lineage>
        <taxon>Bacteria</taxon>
        <taxon>Pseudomonadati</taxon>
        <taxon>Pseudomonadota</taxon>
        <taxon>Gammaproteobacteria</taxon>
        <taxon>Cellvibrionales</taxon>
        <taxon>Halieaceae</taxon>
        <taxon>Kineobactrum</taxon>
    </lineage>
</organism>
<gene>
    <name evidence="1" type="ORF">G3T16_07880</name>
</gene>